<dbReference type="EMBL" id="JASPDQ010000018">
    <property type="protein sequence ID" value="MDK8602299.1"/>
    <property type="molecule type" value="Genomic_DNA"/>
</dbReference>
<sequence length="361" mass="37802">MHVTLVCSALPGMGPRAVCERASAAWREVRPYDDVLALLTSEGAAVAHAGTGLDDVVQSRHLSARAVEVGAGAERRVHWVWDGGAMIDLADSFSWNGRPEGSTAFLGADLLALRDAGARRIHVHLPDLMSPTDLGRGVLGELAGDSLGDDGLGAALEAARAALRDMALTVTYPSDLPLLGVNGMARAWATRGFDGYRAQDFEREAGAWIHELGQAAGASTRRSLVGADIDPRAGYAGPGGGLGLMLQLLGASTSLVGDHLVAGHIPETDLIVYVLGTIGVDLPSGLHAAARSGEEQGVPVVVLSDAAGMRKGELPRLGLHGAYEMRPERFVDDADTLADLSRLPQLVTTSMRTIASTWGWD</sequence>
<evidence type="ECO:0008006" key="3">
    <source>
        <dbReference type="Google" id="ProtNLM"/>
    </source>
</evidence>
<dbReference type="Proteomes" id="UP001225576">
    <property type="component" value="Unassembled WGS sequence"/>
</dbReference>
<dbReference type="AlphaFoldDB" id="A0AAW6ZIR9"/>
<name>A0AAW6ZIR9_9ACTO</name>
<organism evidence="1 2">
    <name type="scientific">Trueperella bernardiae</name>
    <dbReference type="NCBI Taxonomy" id="59561"/>
    <lineage>
        <taxon>Bacteria</taxon>
        <taxon>Bacillati</taxon>
        <taxon>Actinomycetota</taxon>
        <taxon>Actinomycetes</taxon>
        <taxon>Actinomycetales</taxon>
        <taxon>Actinomycetaceae</taxon>
        <taxon>Trueperella</taxon>
    </lineage>
</organism>
<reference evidence="1" key="1">
    <citation type="submission" date="2023-05" db="EMBL/GenBank/DDBJ databases">
        <title>Genomic Catalog of Human Bladder Bacteria.</title>
        <authorList>
            <person name="Du J."/>
        </authorList>
    </citation>
    <scope>NUCLEOTIDE SEQUENCE</scope>
    <source>
        <strain evidence="1">UMB1304A</strain>
    </source>
</reference>
<accession>A0AAW6ZIR9</accession>
<gene>
    <name evidence="1" type="ORF">QP858_07505</name>
</gene>
<evidence type="ECO:0000313" key="2">
    <source>
        <dbReference type="Proteomes" id="UP001225576"/>
    </source>
</evidence>
<proteinExistence type="predicted"/>
<protein>
    <recommendedName>
        <fullName evidence="3">Glycerate kinase</fullName>
    </recommendedName>
</protein>
<dbReference type="RefSeq" id="WP_285321601.1">
    <property type="nucleotide sequence ID" value="NZ_JASPDQ010000018.1"/>
</dbReference>
<comment type="caution">
    <text evidence="1">The sequence shown here is derived from an EMBL/GenBank/DDBJ whole genome shotgun (WGS) entry which is preliminary data.</text>
</comment>
<evidence type="ECO:0000313" key="1">
    <source>
        <dbReference type="EMBL" id="MDK8602299.1"/>
    </source>
</evidence>